<accession>A0A285VGY2</accession>
<dbReference type="Proteomes" id="UP000219435">
    <property type="component" value="Unassembled WGS sequence"/>
</dbReference>
<dbReference type="InterPro" id="IPR036390">
    <property type="entry name" value="WH_DNA-bd_sf"/>
</dbReference>
<evidence type="ECO:0000256" key="2">
    <source>
        <dbReference type="ARBA" id="ARBA00023125"/>
    </source>
</evidence>
<keyword evidence="1" id="KW-0805">Transcription regulation</keyword>
<reference evidence="6" key="1">
    <citation type="submission" date="2017-08" db="EMBL/GenBank/DDBJ databases">
        <authorList>
            <person name="Varghese N."/>
            <person name="Submissions S."/>
        </authorList>
    </citation>
    <scope>NUCLEOTIDE SEQUENCE [LARGE SCALE GENOMIC DNA]</scope>
    <source>
        <strain evidence="6">DSM 4725</strain>
    </source>
</reference>
<dbReference type="RefSeq" id="WP_245853169.1">
    <property type="nucleotide sequence ID" value="NZ_OBQI01000008.1"/>
</dbReference>
<dbReference type="InterPro" id="IPR002577">
    <property type="entry name" value="HTH_HxlR"/>
</dbReference>
<evidence type="ECO:0000256" key="3">
    <source>
        <dbReference type="ARBA" id="ARBA00023163"/>
    </source>
</evidence>
<sequence>MTDRLDELPGRRCSIAGALDVVGDRWALLVVREVALGAHRFSEMRRGTGAPREQLTARLNALVDAGVLERKQYSESPPRWDYHLTKAGRDLWPVLQALMQWGDRYVADEPPVELRHAGHRITASWVCDVCGERIGRDTERHVRDAHQPEGGALPR</sequence>
<dbReference type="GO" id="GO:0003677">
    <property type="term" value="F:DNA binding"/>
    <property type="evidence" value="ECO:0007669"/>
    <property type="project" value="UniProtKB-KW"/>
</dbReference>
<dbReference type="AlphaFoldDB" id="A0A285VGY2"/>
<dbReference type="SUPFAM" id="SSF46785">
    <property type="entry name" value="Winged helix' DNA-binding domain"/>
    <property type="match status" value="1"/>
</dbReference>
<evidence type="ECO:0000313" key="6">
    <source>
        <dbReference type="Proteomes" id="UP000219435"/>
    </source>
</evidence>
<keyword evidence="2" id="KW-0238">DNA-binding</keyword>
<dbReference type="PANTHER" id="PTHR33204:SF18">
    <property type="entry name" value="TRANSCRIPTIONAL REGULATORY PROTEIN"/>
    <property type="match status" value="1"/>
</dbReference>
<keyword evidence="6" id="KW-1185">Reference proteome</keyword>
<dbReference type="PROSITE" id="PS51118">
    <property type="entry name" value="HTH_HXLR"/>
    <property type="match status" value="1"/>
</dbReference>
<proteinExistence type="predicted"/>
<evidence type="ECO:0000259" key="4">
    <source>
        <dbReference type="PROSITE" id="PS51118"/>
    </source>
</evidence>
<dbReference type="Gene3D" id="1.10.10.10">
    <property type="entry name" value="Winged helix-like DNA-binding domain superfamily/Winged helix DNA-binding domain"/>
    <property type="match status" value="1"/>
</dbReference>
<evidence type="ECO:0000313" key="5">
    <source>
        <dbReference type="EMBL" id="SOC53253.1"/>
    </source>
</evidence>
<name>A0A285VGY2_9ACTN</name>
<gene>
    <name evidence="5" type="ORF">SAMN05660748_4359</name>
</gene>
<protein>
    <submittedName>
        <fullName evidence="5">Transcriptional regulator, HxlR family</fullName>
    </submittedName>
</protein>
<dbReference type="InterPro" id="IPR036388">
    <property type="entry name" value="WH-like_DNA-bd_sf"/>
</dbReference>
<dbReference type="Pfam" id="PF01638">
    <property type="entry name" value="HxlR"/>
    <property type="match status" value="1"/>
</dbReference>
<keyword evidence="3" id="KW-0804">Transcription</keyword>
<organism evidence="5 6">
    <name type="scientific">Blastococcus aggregatus</name>
    <dbReference type="NCBI Taxonomy" id="38502"/>
    <lineage>
        <taxon>Bacteria</taxon>
        <taxon>Bacillati</taxon>
        <taxon>Actinomycetota</taxon>
        <taxon>Actinomycetes</taxon>
        <taxon>Geodermatophilales</taxon>
        <taxon>Geodermatophilaceae</taxon>
        <taxon>Blastococcus</taxon>
    </lineage>
</organism>
<dbReference type="PANTHER" id="PTHR33204">
    <property type="entry name" value="TRANSCRIPTIONAL REGULATOR, MARR FAMILY"/>
    <property type="match status" value="1"/>
</dbReference>
<evidence type="ECO:0000256" key="1">
    <source>
        <dbReference type="ARBA" id="ARBA00023015"/>
    </source>
</evidence>
<feature type="domain" description="HTH hxlR-type" evidence="4">
    <location>
        <begin position="13"/>
        <end position="110"/>
    </location>
</feature>
<dbReference type="EMBL" id="OBQI01000008">
    <property type="protein sequence ID" value="SOC53253.1"/>
    <property type="molecule type" value="Genomic_DNA"/>
</dbReference>